<feature type="active site" description="Proton donor/acceptor" evidence="12 14">
    <location>
        <position position="133"/>
    </location>
</feature>
<dbReference type="PROSITE" id="PS00665">
    <property type="entry name" value="DHDPS_1"/>
    <property type="match status" value="1"/>
</dbReference>
<accession>A0A972F8N7</accession>
<keyword evidence="5 12" id="KW-0963">Cytoplasm</keyword>
<evidence type="ECO:0000256" key="10">
    <source>
        <dbReference type="ARBA" id="ARBA00023270"/>
    </source>
</evidence>
<dbReference type="Pfam" id="PF00701">
    <property type="entry name" value="DHDPS"/>
    <property type="match status" value="1"/>
</dbReference>
<dbReference type="InterPro" id="IPR020625">
    <property type="entry name" value="Schiff_base-form_aldolases_AS"/>
</dbReference>
<feature type="binding site" evidence="12 15">
    <location>
        <position position="45"/>
    </location>
    <ligand>
        <name>pyruvate</name>
        <dbReference type="ChEBI" id="CHEBI:15361"/>
    </ligand>
</feature>
<keyword evidence="7 12" id="KW-0220">Diaminopimelate biosynthesis</keyword>
<comment type="subcellular location">
    <subcellularLocation>
        <location evidence="12">Cytoplasm</location>
    </subcellularLocation>
</comment>
<keyword evidence="17" id="KW-1185">Reference proteome</keyword>
<evidence type="ECO:0000256" key="15">
    <source>
        <dbReference type="PIRSR" id="PIRSR001365-2"/>
    </source>
</evidence>
<dbReference type="SUPFAM" id="SSF51569">
    <property type="entry name" value="Aldolase"/>
    <property type="match status" value="1"/>
</dbReference>
<evidence type="ECO:0000256" key="13">
    <source>
        <dbReference type="PIRNR" id="PIRNR001365"/>
    </source>
</evidence>
<evidence type="ECO:0000256" key="7">
    <source>
        <dbReference type="ARBA" id="ARBA00022915"/>
    </source>
</evidence>
<evidence type="ECO:0000256" key="12">
    <source>
        <dbReference type="HAMAP-Rule" id="MF_00418"/>
    </source>
</evidence>
<evidence type="ECO:0000256" key="2">
    <source>
        <dbReference type="ARBA" id="ARBA00005120"/>
    </source>
</evidence>
<dbReference type="PIRSF" id="PIRSF001365">
    <property type="entry name" value="DHDPS"/>
    <property type="match status" value="1"/>
</dbReference>
<dbReference type="PANTHER" id="PTHR12128:SF66">
    <property type="entry name" value="4-HYDROXY-2-OXOGLUTARATE ALDOLASE, MITOCHONDRIAL"/>
    <property type="match status" value="1"/>
</dbReference>
<evidence type="ECO:0000256" key="1">
    <source>
        <dbReference type="ARBA" id="ARBA00003294"/>
    </source>
</evidence>
<dbReference type="PRINTS" id="PR00146">
    <property type="entry name" value="DHPICSNTHASE"/>
</dbReference>
<evidence type="ECO:0000256" key="9">
    <source>
        <dbReference type="ARBA" id="ARBA00023239"/>
    </source>
</evidence>
<sequence length="292" mass="31136">MITGSIVAIVTPMDADGGLDFPRLRALIDHHVAEGTDGIVIVGTTGESPTVDVEEHCELIRATVEHAAGRIPVIAGTGANSTAEAIELARFAQQAGAQAHLSVVPYYNRPTQEGLYRHFRAIAEAVELPLVLYNVPGRTVADLANDTALRLAEIPNIVGIKDATGSIDRACDLVERAPAGFALYTGDDMTALPFMLLGGHGVISVTANVAPRAMHEMCTAARSGDLATAREINARLVWLHRDLFCEANPIPVKWAVAQMGLIGEGIRLPLTTLSESMHDRVRAAMRRAGINL</sequence>
<comment type="caution">
    <text evidence="16">The sequence shown here is derived from an EMBL/GenBank/DDBJ whole genome shotgun (WGS) entry which is preliminary data.</text>
</comment>
<dbReference type="HAMAP" id="MF_00418">
    <property type="entry name" value="DapA"/>
    <property type="match status" value="1"/>
</dbReference>
<comment type="catalytic activity">
    <reaction evidence="11 12">
        <text>L-aspartate 4-semialdehyde + pyruvate = (2S,4S)-4-hydroxy-2,3,4,5-tetrahydrodipicolinate + H2O + H(+)</text>
        <dbReference type="Rhea" id="RHEA:34171"/>
        <dbReference type="ChEBI" id="CHEBI:15361"/>
        <dbReference type="ChEBI" id="CHEBI:15377"/>
        <dbReference type="ChEBI" id="CHEBI:15378"/>
        <dbReference type="ChEBI" id="CHEBI:67139"/>
        <dbReference type="ChEBI" id="CHEBI:537519"/>
        <dbReference type="EC" id="4.3.3.7"/>
    </reaction>
</comment>
<evidence type="ECO:0000256" key="3">
    <source>
        <dbReference type="ARBA" id="ARBA00007592"/>
    </source>
</evidence>
<dbReference type="InterPro" id="IPR013785">
    <property type="entry name" value="Aldolase_TIM"/>
</dbReference>
<dbReference type="InterPro" id="IPR002220">
    <property type="entry name" value="DapA-like"/>
</dbReference>
<dbReference type="PANTHER" id="PTHR12128">
    <property type="entry name" value="DIHYDRODIPICOLINATE SYNTHASE"/>
    <property type="match status" value="1"/>
</dbReference>
<keyword evidence="9 12" id="KW-0456">Lyase</keyword>
<evidence type="ECO:0000256" key="14">
    <source>
        <dbReference type="PIRSR" id="PIRSR001365-1"/>
    </source>
</evidence>
<gene>
    <name evidence="12" type="primary">dapA</name>
    <name evidence="16" type="ORF">GPA21_14730</name>
</gene>
<evidence type="ECO:0000313" key="16">
    <source>
        <dbReference type="EMBL" id="NMG04211.1"/>
    </source>
</evidence>
<feature type="active site" description="Schiff-base intermediate with substrate" evidence="12 14">
    <location>
        <position position="161"/>
    </location>
</feature>
<reference evidence="16" key="1">
    <citation type="submission" date="2019-12" db="EMBL/GenBank/DDBJ databases">
        <title>Comparative genomics gives insights into the taxonomy of the Azoarcus-Aromatoleum group and reveals separate origins of nif in the plant-associated Azoarcus and non-plant-associated Aromatoleum sub-groups.</title>
        <authorList>
            <person name="Lafos M."/>
            <person name="Maluk M."/>
            <person name="Batista M."/>
            <person name="Junghare M."/>
            <person name="Carmona M."/>
            <person name="Faoro H."/>
            <person name="Cruz L.M."/>
            <person name="Battistoni F."/>
            <person name="De Souza E."/>
            <person name="Pedrosa F."/>
            <person name="Chen W.-M."/>
            <person name="Poole P.S."/>
            <person name="Dixon R.A."/>
            <person name="James E.K."/>
        </authorList>
    </citation>
    <scope>NUCLEOTIDE SEQUENCE</scope>
    <source>
        <strain evidence="16">NSC3</strain>
    </source>
</reference>
<dbReference type="GO" id="GO:0008840">
    <property type="term" value="F:4-hydroxy-tetrahydrodipicolinate synthase activity"/>
    <property type="evidence" value="ECO:0007669"/>
    <property type="project" value="UniProtKB-UniRule"/>
</dbReference>
<evidence type="ECO:0000256" key="11">
    <source>
        <dbReference type="ARBA" id="ARBA00047836"/>
    </source>
</evidence>
<comment type="subunit">
    <text evidence="12">Homotetramer; dimer of dimers.</text>
</comment>
<protein>
    <recommendedName>
        <fullName evidence="4 12">4-hydroxy-tetrahydrodipicolinate synthase</fullName>
        <shortName evidence="12">HTPA synthase</shortName>
        <ecNumber evidence="4 12">4.3.3.7</ecNumber>
    </recommendedName>
</protein>
<dbReference type="GO" id="GO:0005829">
    <property type="term" value="C:cytosol"/>
    <property type="evidence" value="ECO:0007669"/>
    <property type="project" value="TreeGrafter"/>
</dbReference>
<dbReference type="Proteomes" id="UP000599523">
    <property type="component" value="Unassembled WGS sequence"/>
</dbReference>
<comment type="pathway">
    <text evidence="2 12">Amino-acid biosynthesis; L-lysine biosynthesis via DAP pathway; (S)-tetrahydrodipicolinate from L-aspartate: step 3/4.</text>
</comment>
<comment type="caution">
    <text evidence="12">Was originally thought to be a dihydrodipicolinate synthase (DHDPS), catalyzing the condensation of (S)-aspartate-beta-semialdehyde [(S)-ASA] and pyruvate to dihydrodipicolinate (DHDP). However, it was shown in E.coli that the product of the enzymatic reaction is not dihydrodipicolinate but in fact (4S)-4-hydroxy-2,3,4,5-tetrahydro-(2S)-dipicolinic acid (HTPA), and that the consecutive dehydration reaction leading to DHDP is not spontaneous but catalyzed by DapB.</text>
</comment>
<evidence type="ECO:0000256" key="5">
    <source>
        <dbReference type="ARBA" id="ARBA00022490"/>
    </source>
</evidence>
<feature type="site" description="Part of a proton relay during catalysis" evidence="12">
    <location>
        <position position="44"/>
    </location>
</feature>
<dbReference type="NCBIfam" id="TIGR00674">
    <property type="entry name" value="dapA"/>
    <property type="match status" value="1"/>
</dbReference>
<dbReference type="CDD" id="cd00950">
    <property type="entry name" value="DHDPS"/>
    <property type="match status" value="1"/>
</dbReference>
<dbReference type="Gene3D" id="3.20.20.70">
    <property type="entry name" value="Aldolase class I"/>
    <property type="match status" value="1"/>
</dbReference>
<keyword evidence="6 12" id="KW-0028">Amino-acid biosynthesis</keyword>
<feature type="site" description="Part of a proton relay during catalysis" evidence="12">
    <location>
        <position position="107"/>
    </location>
</feature>
<organism evidence="16 17">
    <name type="scientific">Azoarcus taiwanensis</name>
    <dbReference type="NCBI Taxonomy" id="666964"/>
    <lineage>
        <taxon>Bacteria</taxon>
        <taxon>Pseudomonadati</taxon>
        <taxon>Pseudomonadota</taxon>
        <taxon>Betaproteobacteria</taxon>
        <taxon>Rhodocyclales</taxon>
        <taxon>Zoogloeaceae</taxon>
        <taxon>Azoarcus</taxon>
    </lineage>
</organism>
<dbReference type="EMBL" id="WTVM01000101">
    <property type="protein sequence ID" value="NMG04211.1"/>
    <property type="molecule type" value="Genomic_DNA"/>
</dbReference>
<evidence type="ECO:0000256" key="4">
    <source>
        <dbReference type="ARBA" id="ARBA00012086"/>
    </source>
</evidence>
<proteinExistence type="inferred from homology"/>
<evidence type="ECO:0000256" key="6">
    <source>
        <dbReference type="ARBA" id="ARBA00022605"/>
    </source>
</evidence>
<keyword evidence="8 12" id="KW-0457">Lysine biosynthesis</keyword>
<dbReference type="EC" id="4.3.3.7" evidence="4 12"/>
<dbReference type="AlphaFoldDB" id="A0A972F8N7"/>
<comment type="function">
    <text evidence="1 12">Catalyzes the condensation of (S)-aspartate-beta-semialdehyde [(S)-ASA] and pyruvate to 4-hydroxy-tetrahydrodipicolinate (HTPA).</text>
</comment>
<dbReference type="GO" id="GO:0019877">
    <property type="term" value="P:diaminopimelate biosynthetic process"/>
    <property type="evidence" value="ECO:0007669"/>
    <property type="project" value="UniProtKB-UniRule"/>
</dbReference>
<dbReference type="RefSeq" id="WP_168988893.1">
    <property type="nucleotide sequence ID" value="NZ_CAWPHM010000002.1"/>
</dbReference>
<dbReference type="InterPro" id="IPR020624">
    <property type="entry name" value="Schiff_base-form_aldolases_CS"/>
</dbReference>
<evidence type="ECO:0000313" key="17">
    <source>
        <dbReference type="Proteomes" id="UP000599523"/>
    </source>
</evidence>
<name>A0A972F8N7_9RHOO</name>
<dbReference type="InterPro" id="IPR005263">
    <property type="entry name" value="DapA"/>
</dbReference>
<dbReference type="PROSITE" id="PS00666">
    <property type="entry name" value="DHDPS_2"/>
    <property type="match status" value="1"/>
</dbReference>
<keyword evidence="10 12" id="KW-0704">Schiff base</keyword>
<dbReference type="SMART" id="SM01130">
    <property type="entry name" value="DHDPS"/>
    <property type="match status" value="1"/>
</dbReference>
<feature type="binding site" evidence="12 15">
    <location>
        <position position="203"/>
    </location>
    <ligand>
        <name>pyruvate</name>
        <dbReference type="ChEBI" id="CHEBI:15361"/>
    </ligand>
</feature>
<dbReference type="GO" id="GO:0009089">
    <property type="term" value="P:lysine biosynthetic process via diaminopimelate"/>
    <property type="evidence" value="ECO:0007669"/>
    <property type="project" value="UniProtKB-UniRule"/>
</dbReference>
<comment type="similarity">
    <text evidence="3 12 13">Belongs to the DapA family.</text>
</comment>
<evidence type="ECO:0000256" key="8">
    <source>
        <dbReference type="ARBA" id="ARBA00023154"/>
    </source>
</evidence>